<dbReference type="STRING" id="1735162.PeribacterB2_0863"/>
<reference evidence="2 3" key="2">
    <citation type="journal article" date="2016" name="PeerJ">
        <title>Analysis of five complete genome sequences for members of the class Peribacteria in the recently recognized Peregrinibacteria bacterial phylum.</title>
        <authorList>
            <person name="Anantharaman K."/>
            <person name="Brown C.T."/>
            <person name="Burstein D."/>
            <person name="Castelle C.J."/>
            <person name="Probst A.J."/>
            <person name="Thomas B.C."/>
            <person name="Williams K.H."/>
            <person name="Banfield J.F."/>
        </authorList>
    </citation>
    <scope>NUCLEOTIDE SEQUENCE [LARGE SCALE GENOMIC DNA]</scope>
    <source>
        <strain evidence="2">RIFOXYD1_FULL_PER-ii_59_16</strain>
    </source>
</reference>
<dbReference type="KEGG" id="prf:PeribacterA2_0861"/>
<sequence>MTQIPAAIAEKLRAEVPLAPGPREVLRRVLFPFALFSVVLLSLLLLSWYLLLPRFTRVDLHGVPQDPSRLQAYAQEVRAAMRGMEDKRLALILPLDRSPYGALVQEKMSQPQFFALFEQFRNVAHTFLPEQPQAVVIQSMVWEKGAIILKGDVRNVGLQSMAVLAQFAKAVQAMPGVERSDFPTFSRERDETIGFHSPFMLRVIMR</sequence>
<accession>A0A0S1SLX8</accession>
<accession>A0A0S1SM33</accession>
<organism evidence="2 3">
    <name type="scientific">Candidatus Peribacter riflensis</name>
    <dbReference type="NCBI Taxonomy" id="1735162"/>
    <lineage>
        <taxon>Bacteria</taxon>
        <taxon>Candidatus Peregrinibacteriota</taxon>
        <taxon>Candidatus Peribacteria</taxon>
        <taxon>Candidatus Peribacterales</taxon>
        <taxon>Candidatus Peribacteraceae</taxon>
        <taxon>Candidatus Peribacter</taxon>
    </lineage>
</organism>
<accession>A0A0S1SJZ0</accession>
<dbReference type="Proteomes" id="UP000069135">
    <property type="component" value="Chromosome"/>
</dbReference>
<evidence type="ECO:0000313" key="2">
    <source>
        <dbReference type="EMBL" id="ALM13530.1"/>
    </source>
</evidence>
<keyword evidence="1" id="KW-1133">Transmembrane helix</keyword>
<evidence type="ECO:0000313" key="3">
    <source>
        <dbReference type="Proteomes" id="UP000069135"/>
    </source>
</evidence>
<protein>
    <submittedName>
        <fullName evidence="2">Uncharacterized protein</fullName>
    </submittedName>
</protein>
<proteinExistence type="predicted"/>
<accession>A0A0S1ST09</accession>
<accession>A0A0S1SW86</accession>
<name>A0A0S1SLX8_9BACT</name>
<dbReference type="EMBL" id="CP013065">
    <property type="protein sequence ID" value="ALM13530.1"/>
    <property type="molecule type" value="Genomic_DNA"/>
</dbReference>
<gene>
    <name evidence="2" type="ORF">PeribacterD1_0861</name>
</gene>
<evidence type="ECO:0000256" key="1">
    <source>
        <dbReference type="SAM" id="Phobius"/>
    </source>
</evidence>
<feature type="transmembrane region" description="Helical" evidence="1">
    <location>
        <begin position="29"/>
        <end position="51"/>
    </location>
</feature>
<reference evidence="3" key="1">
    <citation type="submission" date="2015-10" db="EMBL/GenBank/DDBJ databases">
        <title>Analysis of five complete genome sequences for members of the class Peribacteria in the recently recognized Peregrinibacteria bacterial phylum.</title>
        <authorList>
            <person name="Anantharaman K."/>
            <person name="Brown C.T."/>
            <person name="Burstein D."/>
            <person name="Castelle C.J."/>
            <person name="Probst A.J."/>
            <person name="Thomas B.C."/>
            <person name="Williams K.H."/>
            <person name="Banfield J.F."/>
        </authorList>
    </citation>
    <scope>NUCLEOTIDE SEQUENCE [LARGE SCALE GENOMIC DNA]</scope>
</reference>
<keyword evidence="1" id="KW-0812">Transmembrane</keyword>
<keyword evidence="1" id="KW-0472">Membrane</keyword>
<dbReference type="AlphaFoldDB" id="A0A0S1SLX8"/>